<evidence type="ECO:0000313" key="5">
    <source>
        <dbReference type="WBParaSite" id="MBELARI_LOCUS4632"/>
    </source>
</evidence>
<keyword evidence="2" id="KW-0472">Membrane</keyword>
<proteinExistence type="inferred from homology"/>
<dbReference type="GO" id="GO:0005743">
    <property type="term" value="C:mitochondrial inner membrane"/>
    <property type="evidence" value="ECO:0007669"/>
    <property type="project" value="UniProtKB-SubCell"/>
</dbReference>
<keyword evidence="2" id="KW-0999">Mitochondrion inner membrane</keyword>
<dbReference type="PANTHER" id="PTHR12910:SF2">
    <property type="entry name" value="NADH DEHYDROGENASE [UBIQUINONE] 1 ALPHA SUBCOMPLEX SUBUNIT 12"/>
    <property type="match status" value="1"/>
</dbReference>
<dbReference type="WBParaSite" id="MBELARI_LOCUS4632">
    <property type="protein sequence ID" value="MBELARI_LOCUS4632"/>
    <property type="gene ID" value="MBELARI_LOCUS4632"/>
</dbReference>
<evidence type="ECO:0000256" key="1">
    <source>
        <dbReference type="ARBA" id="ARBA00007355"/>
    </source>
</evidence>
<dbReference type="PANTHER" id="PTHR12910">
    <property type="entry name" value="NADH-UBIQUINONE OXIDOREDUCTASE SUBUNIT B17.2"/>
    <property type="match status" value="1"/>
</dbReference>
<comment type="similarity">
    <text evidence="1 2">Belongs to the complex I NDUFA12 subunit family.</text>
</comment>
<keyword evidence="2" id="KW-0679">Respiratory chain</keyword>
<keyword evidence="2" id="KW-0813">Transport</keyword>
<sequence>MSGLKHMLGIDKLEKAIKVIKDVGGVKAALKQRYLMDQTRVGSLVGQDKFGNKYFEDNSFFMPRNRWVVFPERVWLDYDASQVPPEWHRWLHHIGDETPTVKPPQNEKWVLDHRENASIYTKEKYIPYSTTRTKIQGWVPGKHSVRCLGRGWAGHPTCSLPLFPERRKQVPPQRHFLIYAENYSTVTSQRVPKSQGKRGGQLFFVYKMPSSAEVLAYELEHGESDLKCSGKGRSKSERVENKHSDQNTNNRMIRQMRDEEKSSISCLLKSCAHSADVAPVSSL</sequence>
<keyword evidence="4" id="KW-1185">Reference proteome</keyword>
<name>A0AAF3J9E0_9BILA</name>
<feature type="compositionally biased region" description="Basic and acidic residues" evidence="3">
    <location>
        <begin position="226"/>
        <end position="245"/>
    </location>
</feature>
<feature type="region of interest" description="Disordered" evidence="3">
    <location>
        <begin position="226"/>
        <end position="251"/>
    </location>
</feature>
<keyword evidence="2" id="KW-0496">Mitochondrion</keyword>
<dbReference type="GO" id="GO:0006979">
    <property type="term" value="P:response to oxidative stress"/>
    <property type="evidence" value="ECO:0007669"/>
    <property type="project" value="TreeGrafter"/>
</dbReference>
<keyword evidence="2" id="KW-0249">Electron transport</keyword>
<comment type="subcellular location">
    <subcellularLocation>
        <location evidence="2">Mitochondrion inner membrane</location>
        <topology evidence="2">Peripheral membrane protein</topology>
        <orientation evidence="2">Matrix side</orientation>
    </subcellularLocation>
</comment>
<comment type="subunit">
    <text evidence="2">Complex I is composed of 45 different subunits.</text>
</comment>
<dbReference type="Proteomes" id="UP000887575">
    <property type="component" value="Unassembled WGS sequence"/>
</dbReference>
<accession>A0AAF3J9E0</accession>
<dbReference type="InterPro" id="IPR007763">
    <property type="entry name" value="NDUFA12"/>
</dbReference>
<dbReference type="GO" id="GO:0045271">
    <property type="term" value="C:respiratory chain complex I"/>
    <property type="evidence" value="ECO:0007669"/>
    <property type="project" value="InterPro"/>
</dbReference>
<dbReference type="AlphaFoldDB" id="A0AAF3J9E0"/>
<comment type="function">
    <text evidence="2">Accessory subunit of the mitochondrial membrane respiratory chain NADH dehydrogenase (Complex I), that is believed not to be involved in catalysis. Complex I functions in the transfer of electrons from NADH to the respiratory chain. The immediate electron acceptor for the enzyme is believed to be ubiquinone.</text>
</comment>
<evidence type="ECO:0000256" key="3">
    <source>
        <dbReference type="SAM" id="MobiDB-lite"/>
    </source>
</evidence>
<evidence type="ECO:0000313" key="4">
    <source>
        <dbReference type="Proteomes" id="UP000887575"/>
    </source>
</evidence>
<reference evidence="5" key="1">
    <citation type="submission" date="2024-02" db="UniProtKB">
        <authorList>
            <consortium name="WormBaseParasite"/>
        </authorList>
    </citation>
    <scope>IDENTIFICATION</scope>
</reference>
<protein>
    <recommendedName>
        <fullName evidence="2">NADH dehydrogenase [ubiquinone] 1 alpha subcomplex subunit 12</fullName>
    </recommendedName>
</protein>
<evidence type="ECO:0000256" key="2">
    <source>
        <dbReference type="RuleBase" id="RU363103"/>
    </source>
</evidence>
<organism evidence="4 5">
    <name type="scientific">Mesorhabditis belari</name>
    <dbReference type="NCBI Taxonomy" id="2138241"/>
    <lineage>
        <taxon>Eukaryota</taxon>
        <taxon>Metazoa</taxon>
        <taxon>Ecdysozoa</taxon>
        <taxon>Nematoda</taxon>
        <taxon>Chromadorea</taxon>
        <taxon>Rhabditida</taxon>
        <taxon>Rhabditina</taxon>
        <taxon>Rhabditomorpha</taxon>
        <taxon>Rhabditoidea</taxon>
        <taxon>Rhabditidae</taxon>
        <taxon>Mesorhabditinae</taxon>
        <taxon>Mesorhabditis</taxon>
    </lineage>
</organism>
<dbReference type="Pfam" id="PF05071">
    <property type="entry name" value="NDUFA12"/>
    <property type="match status" value="1"/>
</dbReference>